<feature type="domain" description="DUF4010" evidence="3">
    <location>
        <begin position="177"/>
        <end position="385"/>
    </location>
</feature>
<keyword evidence="1" id="KW-0812">Transmembrane</keyword>
<feature type="transmembrane region" description="Helical" evidence="1">
    <location>
        <begin position="142"/>
        <end position="161"/>
    </location>
</feature>
<dbReference type="EMBL" id="DF970163">
    <property type="protein sequence ID" value="GAP65605.1"/>
    <property type="molecule type" value="Genomic_DNA"/>
</dbReference>
<evidence type="ECO:0000259" key="3">
    <source>
        <dbReference type="Pfam" id="PF13194"/>
    </source>
</evidence>
<dbReference type="InterPro" id="IPR025105">
    <property type="entry name" value="DUF4010"/>
</dbReference>
<feature type="transmembrane region" description="Helical" evidence="1">
    <location>
        <begin position="304"/>
        <end position="322"/>
    </location>
</feature>
<proteinExistence type="predicted"/>
<gene>
    <name evidence="4" type="ORF">MBSD_n0895</name>
</gene>
<feature type="domain" description="MgtC/SapB/SrpB/YhiD N-terminal" evidence="2">
    <location>
        <begin position="11"/>
        <end position="128"/>
    </location>
</feature>
<dbReference type="OrthoDB" id="5950439at2"/>
<organism evidence="4">
    <name type="scientific">Mizugakiibacter sediminis</name>
    <dbReference type="NCBI Taxonomy" id="1475481"/>
    <lineage>
        <taxon>Bacteria</taxon>
        <taxon>Pseudomonadati</taxon>
        <taxon>Pseudomonadota</taxon>
        <taxon>Gammaproteobacteria</taxon>
        <taxon>Lysobacterales</taxon>
        <taxon>Rhodanobacteraceae</taxon>
        <taxon>Mizugakiibacter</taxon>
    </lineage>
</organism>
<feature type="transmembrane region" description="Helical" evidence="1">
    <location>
        <begin position="6"/>
        <end position="24"/>
    </location>
</feature>
<feature type="transmembrane region" description="Helical" evidence="1">
    <location>
        <begin position="197"/>
        <end position="216"/>
    </location>
</feature>
<keyword evidence="1" id="KW-1133">Transmembrane helix</keyword>
<evidence type="ECO:0000313" key="5">
    <source>
        <dbReference type="Proteomes" id="UP000253740"/>
    </source>
</evidence>
<keyword evidence="1" id="KW-0472">Membrane</keyword>
<feature type="transmembrane region" description="Helical" evidence="1">
    <location>
        <begin position="329"/>
        <end position="347"/>
    </location>
</feature>
<dbReference type="PANTHER" id="PTHR39084:SF1">
    <property type="entry name" value="DUF4010 DOMAIN-CONTAINING PROTEIN"/>
    <property type="match status" value="1"/>
</dbReference>
<protein>
    <submittedName>
        <fullName evidence="4">Uncharacterized protein</fullName>
    </submittedName>
</protein>
<feature type="transmembrane region" description="Helical" evidence="1">
    <location>
        <begin position="173"/>
        <end position="190"/>
    </location>
</feature>
<dbReference type="AlphaFoldDB" id="A0A0K8QKY8"/>
<dbReference type="STRING" id="1475481.GCA_000953855_00908"/>
<dbReference type="RefSeq" id="WP_062535520.1">
    <property type="nucleotide sequence ID" value="NZ_DF970163.1"/>
</dbReference>
<dbReference type="PANTHER" id="PTHR39084">
    <property type="entry name" value="MEMBRANE PROTEIN-RELATED"/>
    <property type="match status" value="1"/>
</dbReference>
<feature type="transmembrane region" description="Helical" evidence="1">
    <location>
        <begin position="266"/>
        <end position="284"/>
    </location>
</feature>
<evidence type="ECO:0000256" key="1">
    <source>
        <dbReference type="SAM" id="Phobius"/>
    </source>
</evidence>
<evidence type="ECO:0000259" key="2">
    <source>
        <dbReference type="Pfam" id="PF02308"/>
    </source>
</evidence>
<evidence type="ECO:0000313" key="4">
    <source>
        <dbReference type="EMBL" id="GAP65605.1"/>
    </source>
</evidence>
<dbReference type="Proteomes" id="UP000253740">
    <property type="component" value="Unassembled WGS sequence"/>
</dbReference>
<keyword evidence="5" id="KW-1185">Reference proteome</keyword>
<feature type="transmembrane region" description="Helical" evidence="1">
    <location>
        <begin position="228"/>
        <end position="254"/>
    </location>
</feature>
<feature type="transmembrane region" description="Helical" evidence="1">
    <location>
        <begin position="45"/>
        <end position="78"/>
    </location>
</feature>
<dbReference type="InterPro" id="IPR049177">
    <property type="entry name" value="MgtC_SapB_SrpB_YhiD_N"/>
</dbReference>
<name>A0A0K8QKY8_9GAMM</name>
<feature type="transmembrane region" description="Helical" evidence="1">
    <location>
        <begin position="390"/>
        <end position="412"/>
    </location>
</feature>
<accession>A0A0K8QKY8</accession>
<sequence>MGYDEGTLLGLLAALGGGLLVGAERERRKGVGPTRGVAGLRTYTLAALLGAVAAMLGTPALLLAGAGLLALVAIGYLRSREHDPGLTSEIALLLVFLLGALALHAAQFAAALFVLVTIVLAGKQRMHRFVRQVLSERELRDALILAASVLIVLPLLSERAIDPFGVLSPRKLWLLAVLVMAINAAGYIALRAFGPALGLPLSGLTGGFVSSTATIAGMGQRAREQAALLPACVAGAMLANVSTVVQLAIILAVLDHALLARVMPALVAAGAVAALAAGAVGWRMRGTRGLAAPLPAGRAFRFEQALLFAAIVAVALLFGAWLHRWLGDAGAVAALAAAGFADAHAAAVSAGQLSASGELGVAAAASAVLAAFGSNSLLKVGAAATGGRRYAMPLIVAIVLMNVAAWLAFALVP</sequence>
<dbReference type="Pfam" id="PF13194">
    <property type="entry name" value="DUF4010"/>
    <property type="match status" value="1"/>
</dbReference>
<feature type="transmembrane region" description="Helical" evidence="1">
    <location>
        <begin position="359"/>
        <end position="378"/>
    </location>
</feature>
<dbReference type="Pfam" id="PF02308">
    <property type="entry name" value="MgtC"/>
    <property type="match status" value="1"/>
</dbReference>
<reference evidence="4" key="1">
    <citation type="submission" date="2015-08" db="EMBL/GenBank/DDBJ databases">
        <title>Complete DNA Sequence of Pseudomonas syringae pv. actinidiae, the Causal Agent of Kiwifruit Canker Disease.</title>
        <authorList>
            <person name="Rikkerink E.H.A."/>
            <person name="Fineran P.C."/>
        </authorList>
    </citation>
    <scope>NUCLEOTIDE SEQUENCE</scope>
    <source>
        <strain evidence="4">SkMP5</strain>
    </source>
</reference>
<feature type="transmembrane region" description="Helical" evidence="1">
    <location>
        <begin position="90"/>
        <end position="121"/>
    </location>
</feature>